<dbReference type="EMBL" id="CP086714">
    <property type="protein sequence ID" value="WOO77544.1"/>
    <property type="molecule type" value="Genomic_DNA"/>
</dbReference>
<evidence type="ECO:0000259" key="2">
    <source>
        <dbReference type="PROSITE" id="PS50172"/>
    </source>
</evidence>
<feature type="compositionally biased region" description="Pro residues" evidence="1">
    <location>
        <begin position="464"/>
        <end position="474"/>
    </location>
</feature>
<gene>
    <name evidence="3" type="ORF">LOC62_01G001118</name>
</gene>
<dbReference type="GeneID" id="87804375"/>
<dbReference type="PROSITE" id="PS50172">
    <property type="entry name" value="BRCT"/>
    <property type="match status" value="1"/>
</dbReference>
<dbReference type="Gene3D" id="3.40.50.10190">
    <property type="entry name" value="BRCT domain"/>
    <property type="match status" value="1"/>
</dbReference>
<dbReference type="InterPro" id="IPR001357">
    <property type="entry name" value="BRCT_dom"/>
</dbReference>
<evidence type="ECO:0000256" key="1">
    <source>
        <dbReference type="SAM" id="MobiDB-lite"/>
    </source>
</evidence>
<dbReference type="CDD" id="cd17745">
    <property type="entry name" value="BRCT_p53bp1_rpt1"/>
    <property type="match status" value="1"/>
</dbReference>
<accession>A0AAF0Y3U7</accession>
<feature type="compositionally biased region" description="Basic and acidic residues" evidence="1">
    <location>
        <begin position="558"/>
        <end position="571"/>
    </location>
</feature>
<dbReference type="InterPro" id="IPR041297">
    <property type="entry name" value="Crb2_Tudor"/>
</dbReference>
<dbReference type="Proteomes" id="UP000827549">
    <property type="component" value="Chromosome 1"/>
</dbReference>
<feature type="compositionally biased region" description="Basic residues" evidence="1">
    <location>
        <begin position="755"/>
        <end position="764"/>
    </location>
</feature>
<evidence type="ECO:0000313" key="4">
    <source>
        <dbReference type="Proteomes" id="UP000827549"/>
    </source>
</evidence>
<organism evidence="3 4">
    <name type="scientific">Vanrija pseudolonga</name>
    <dbReference type="NCBI Taxonomy" id="143232"/>
    <lineage>
        <taxon>Eukaryota</taxon>
        <taxon>Fungi</taxon>
        <taxon>Dikarya</taxon>
        <taxon>Basidiomycota</taxon>
        <taxon>Agaricomycotina</taxon>
        <taxon>Tremellomycetes</taxon>
        <taxon>Trichosporonales</taxon>
        <taxon>Trichosporonaceae</taxon>
        <taxon>Vanrija</taxon>
    </lineage>
</organism>
<feature type="compositionally biased region" description="Low complexity" evidence="1">
    <location>
        <begin position="797"/>
        <end position="811"/>
    </location>
</feature>
<dbReference type="InterPro" id="IPR047249">
    <property type="entry name" value="BRCT_p53bp1-like_rpt1"/>
</dbReference>
<proteinExistence type="predicted"/>
<feature type="compositionally biased region" description="Basic and acidic residues" evidence="1">
    <location>
        <begin position="668"/>
        <end position="679"/>
    </location>
</feature>
<feature type="compositionally biased region" description="Low complexity" evidence="1">
    <location>
        <begin position="32"/>
        <end position="48"/>
    </location>
</feature>
<feature type="compositionally biased region" description="Polar residues" evidence="1">
    <location>
        <begin position="543"/>
        <end position="557"/>
    </location>
</feature>
<evidence type="ECO:0000313" key="3">
    <source>
        <dbReference type="EMBL" id="WOO77544.1"/>
    </source>
</evidence>
<feature type="compositionally biased region" description="Polar residues" evidence="1">
    <location>
        <begin position="145"/>
        <end position="159"/>
    </location>
</feature>
<feature type="compositionally biased region" description="Low complexity" evidence="1">
    <location>
        <begin position="365"/>
        <end position="377"/>
    </location>
</feature>
<feature type="compositionally biased region" description="Low complexity" evidence="1">
    <location>
        <begin position="251"/>
        <end position="272"/>
    </location>
</feature>
<feature type="compositionally biased region" description="Polar residues" evidence="1">
    <location>
        <begin position="379"/>
        <end position="393"/>
    </location>
</feature>
<dbReference type="InterPro" id="IPR036420">
    <property type="entry name" value="BRCT_dom_sf"/>
</dbReference>
<keyword evidence="4" id="KW-1185">Reference proteome</keyword>
<dbReference type="AlphaFoldDB" id="A0AAF0Y3U7"/>
<reference evidence="3" key="1">
    <citation type="submission" date="2023-10" db="EMBL/GenBank/DDBJ databases">
        <authorList>
            <person name="Noh H."/>
        </authorList>
    </citation>
    <scope>NUCLEOTIDE SEQUENCE</scope>
    <source>
        <strain evidence="3">DUCC4014</strain>
    </source>
</reference>
<name>A0AAF0Y3U7_9TREE</name>
<dbReference type="Pfam" id="PF18115">
    <property type="entry name" value="Tudor_3"/>
    <property type="match status" value="1"/>
</dbReference>
<dbReference type="SMART" id="SM00292">
    <property type="entry name" value="BRCT"/>
    <property type="match status" value="2"/>
</dbReference>
<dbReference type="RefSeq" id="XP_062623576.1">
    <property type="nucleotide sequence ID" value="XM_062767592.1"/>
</dbReference>
<protein>
    <recommendedName>
        <fullName evidence="2">BRCT domain-containing protein</fullName>
    </recommendedName>
</protein>
<dbReference type="Gene3D" id="2.30.30.140">
    <property type="match status" value="1"/>
</dbReference>
<feature type="compositionally biased region" description="Low complexity" evidence="1">
    <location>
        <begin position="131"/>
        <end position="142"/>
    </location>
</feature>
<feature type="compositionally biased region" description="Basic and acidic residues" evidence="1">
    <location>
        <begin position="293"/>
        <end position="314"/>
    </location>
</feature>
<feature type="compositionally biased region" description="Low complexity" evidence="1">
    <location>
        <begin position="583"/>
        <end position="592"/>
    </location>
</feature>
<feature type="compositionally biased region" description="Pro residues" evidence="1">
    <location>
        <begin position="572"/>
        <end position="582"/>
    </location>
</feature>
<feature type="domain" description="BRCT" evidence="2">
    <location>
        <begin position="965"/>
        <end position="1058"/>
    </location>
</feature>
<feature type="compositionally biased region" description="Low complexity" evidence="1">
    <location>
        <begin position="731"/>
        <end position="744"/>
    </location>
</feature>
<feature type="compositionally biased region" description="Low complexity" evidence="1">
    <location>
        <begin position="653"/>
        <end position="662"/>
    </location>
</feature>
<sequence>MRLSRPGARPSPTPNALTAMVPDDETQQPLVSTSSSRPPLQPQQQQPTELRELLHRFAPSNPPTEPKSSPQVMVPPSSDSMLPESEESSGGIIWSPKAGISQFADAESVAHHLPPVTEYPSLEEDERDVKPTTTPTPDPQEATPHRSSSNVTDPSQGGELSQPEDVDGRMSEPVDDAEDVPTPPDSNPEAAVPATPKAARAFPTSSSLPGTSPFRPLTDHAIPNVRGTEERTLISPLRHATNITTPTKQFAAANVSTSRASSSRAARSPTKSPMKKRRSRSRSSSQESSDFGRGMDPKPKPRARLERLLSRNEGDGEPTQQSMTGDAHSLRIGGQTLRRTASLRQHMPSSDGLAGPGEATYINGESSTEVDSSVVDENAATSPPLNPFYSSSDRALPPNGQDPPSHTVRRYNDLDRSTALSQHAPSELFSDSMGSSFVNFEASSSQPNAFQATQIAIPQAVDPAPTPRQPPPQEPSASRDDTSSRSRSNSNAPTIPPHRMLQRRDRRSMTDLKPAGAVLAPRARRRSPSPPQEATYVEVATFTDPTQVSGPTSSNNQPKEELPSEPNHDEPQPPVERTPPPASVSEAPSSQPRPDTQPEARGTKSPPPAIPEEPSRDPTPEPARPSRSSPITYGKRTTPKSNGKARARPPPSSASDSSSSAPEDPEDGTFHDSENERLRRAVLPNRRPNPPKKPRANDTILQPSMARVVSDGAGPSRAGSRQPNRGKRKVLSPSPDLSGPSSGSAPEDEEDHSYRPLKKVKGKGAAKATEPVKKKTKPASVKTRAPSLTPVSPLSKASTRTSPRTTPRRAAPAPPAPRTAAADTPPVNAAPEAPLRVLGFWPTTGVYYAGTVVGRNTKGFRIKFDDGYHGSVPADLIRHLRLHKGEPVYDGAKANEVLYIADGFDGEGDKIQVKDARGKPRVIKTSRLVVQSNDISTGFGDRVVLESLLDERFPANALRSSTSLRSASRFEGMVFLLTGTDNSMPTEVLQRKIETQGGTVESRWEALFSISEDGYELATRSAPFVLQLGSKAIMTPKVMSALAAGVPLLAARYVDDTIADGSDWRCYLISPGESRFLGRPSSQLVDPQWGEAAWDASRARCLRQPLTGQSVLFVEPSSRYPRRDEIKVLIPFCLQALGGKVHRVATIPADLGPYDLVMVEDRDKGLTLSRAAQASGKLVNAAWLKHCLVLGKALPASLAEDK</sequence>
<feature type="compositionally biased region" description="Polar residues" evidence="1">
    <location>
        <begin position="432"/>
        <end position="456"/>
    </location>
</feature>
<feature type="compositionally biased region" description="Low complexity" evidence="1">
    <location>
        <begin position="188"/>
        <end position="201"/>
    </location>
</feature>
<feature type="region of interest" description="Disordered" evidence="1">
    <location>
        <begin position="1"/>
        <end position="829"/>
    </location>
</feature>